<dbReference type="GO" id="GO:0004573">
    <property type="term" value="F:Glc3Man9GlcNAc2 oligosaccharide glucosidase activity"/>
    <property type="evidence" value="ECO:0007669"/>
    <property type="project" value="InterPro"/>
</dbReference>
<dbReference type="Proteomes" id="UP000184315">
    <property type="component" value="Unassembled WGS sequence"/>
</dbReference>
<keyword evidence="3" id="KW-0326">Glycosidase</keyword>
<dbReference type="InterPro" id="IPR012341">
    <property type="entry name" value="6hp_glycosidase-like_sf"/>
</dbReference>
<accession>A0A1J1LJ91</accession>
<dbReference type="InterPro" id="IPR054491">
    <property type="entry name" value="MGH1-like_GH"/>
</dbReference>
<feature type="domain" description="Mannosylglycerate hydrolase MGH1-like glycoside hydrolase" evidence="4">
    <location>
        <begin position="692"/>
        <end position="860"/>
    </location>
</feature>
<dbReference type="Pfam" id="PF22422">
    <property type="entry name" value="MGH1-like_GH"/>
    <property type="match status" value="2"/>
</dbReference>
<dbReference type="EMBL" id="CZDF01000148">
    <property type="protein sequence ID" value="CUR32254.1"/>
    <property type="molecule type" value="Genomic_DNA"/>
</dbReference>
<dbReference type="GO" id="GO:0009311">
    <property type="term" value="P:oligosaccharide metabolic process"/>
    <property type="evidence" value="ECO:0007669"/>
    <property type="project" value="InterPro"/>
</dbReference>
<dbReference type="InterPro" id="IPR008928">
    <property type="entry name" value="6-hairpin_glycosidase_sf"/>
</dbReference>
<protein>
    <recommendedName>
        <fullName evidence="4">Mannosylglycerate hydrolase MGH1-like glycoside hydrolase domain-containing protein</fullName>
    </recommendedName>
</protein>
<dbReference type="InterPro" id="IPR004888">
    <property type="entry name" value="Glycoside_hydrolase_63"/>
</dbReference>
<evidence type="ECO:0000256" key="3">
    <source>
        <dbReference type="ARBA" id="ARBA00023295"/>
    </source>
</evidence>
<gene>
    <name evidence="5" type="ORF">PL9214430226</name>
</gene>
<dbReference type="PANTHER" id="PTHR10412">
    <property type="entry name" value="MANNOSYL-OLIGOSACCHARIDE GLUCOSIDASE"/>
    <property type="match status" value="1"/>
</dbReference>
<keyword evidence="6" id="KW-1185">Reference proteome</keyword>
<organism evidence="5 6">
    <name type="scientific">Planktothrix tepida PCC 9214</name>
    <dbReference type="NCBI Taxonomy" id="671072"/>
    <lineage>
        <taxon>Bacteria</taxon>
        <taxon>Bacillati</taxon>
        <taxon>Cyanobacteriota</taxon>
        <taxon>Cyanophyceae</taxon>
        <taxon>Oscillatoriophycideae</taxon>
        <taxon>Oscillatoriales</taxon>
        <taxon>Microcoleaceae</taxon>
        <taxon>Planktothrix</taxon>
    </lineage>
</organism>
<dbReference type="RefSeq" id="WP_072719000.1">
    <property type="nucleotide sequence ID" value="NZ_LN889796.1"/>
</dbReference>
<sequence length="889" mass="102896">MNAEQKRVQENSESQVWSQWGPYLSERQWGTVREDYSPHGNAWDYFPHDHARSRVYRWGEDGLGGFCDAAGEICFALAFWNGQDSILKERLFGLTNAQGNHGEDVKEYYYYVDNTPSHSYMRWVYKYPQQAYPYTELVNVNAARTRQQGEYELIDTGIFKDNRYFDITAEYAKATPDDICIRIHIVNRSPETAEIDVLPTLWFRNTWSWTGRKPTQQLTATDGGIKLYHPDYGDYWLYCDHVFGNSPSLLFTENETNFKRLFGSENPTSYVKDAFHTYLIQGQSEAINPNQIGTKSAAHYHLTLTAGERVTLQLRFTHQPVEAAFGSEFAALFNQRQQEADQFYTNLFPGLNEDDRTIQRQAFAALLWSKQFYDYDVHTWLQGDPGQPPPPTERLTGRNKEWQTLYTKAVISMPDKWEYPWFAAWDWSFHCVVFALIDPGFAKQQLLLLCSEECINLQGQIPAYEWCFSDVNPPVQAWAAWKIYQYEKQKTGQGDRNFLEQIFQTLQANYYWWLNREDKDQKNLFQGGFLGLDNITIFNRSAALPTGGYLQQSDGTAWMGMFSLNMMIIALELGRSDGVYRQTALSFLRHFLNIAQAMDRVGDDHHLSLWDETAGFFFSALTLPDGQEISLKIYSLVGLAPLLAVCTLEPEVLEQFPDFQAGMEKLIQRRPDLMQHIASLKLKGKSERRLCAIATPEELKRILKHLLDESEFLSSYGIRSVSQYHRQHPYHLNNQGHDYVIDYEPAESTTGEFGGNSNWRGPIWFPMNYLLIESMQRYYRYLGDDFRVECPTGSGNLMTLKEVAEELSQRLINLFRKGAEGRPIYGDITKFQQDPHWRDLLRFHEYFQGDNGVGLGASQQAGWTALVAKLIQEVNDKAFYDQLGQMLLF</sequence>
<dbReference type="SUPFAM" id="SSF48208">
    <property type="entry name" value="Six-hairpin glycosidases"/>
    <property type="match status" value="1"/>
</dbReference>
<proteinExistence type="inferred from homology"/>
<dbReference type="STRING" id="671072.PL9214430226"/>
<comment type="similarity">
    <text evidence="1">Belongs to the glycosyl hydrolase 63 family.</text>
</comment>
<dbReference type="PANTHER" id="PTHR10412:SF11">
    <property type="entry name" value="MANNOSYL-OLIGOSACCHARIDE GLUCOSIDASE"/>
    <property type="match status" value="1"/>
</dbReference>
<dbReference type="OrthoDB" id="9798687at2"/>
<evidence type="ECO:0000313" key="6">
    <source>
        <dbReference type="Proteomes" id="UP000184315"/>
    </source>
</evidence>
<keyword evidence="2" id="KW-0378">Hydrolase</keyword>
<evidence type="ECO:0000259" key="4">
    <source>
        <dbReference type="Pfam" id="PF22422"/>
    </source>
</evidence>
<feature type="domain" description="Mannosylglycerate hydrolase MGH1-like glycoside hydrolase" evidence="4">
    <location>
        <begin position="419"/>
        <end position="525"/>
    </location>
</feature>
<evidence type="ECO:0000313" key="5">
    <source>
        <dbReference type="EMBL" id="CUR32254.1"/>
    </source>
</evidence>
<reference evidence="6" key="1">
    <citation type="submission" date="2015-10" db="EMBL/GenBank/DDBJ databases">
        <authorList>
            <person name="Regsiter A."/>
            <person name="william w."/>
        </authorList>
    </citation>
    <scope>NUCLEOTIDE SEQUENCE [LARGE SCALE GENOMIC DNA]</scope>
</reference>
<dbReference type="GO" id="GO:0006487">
    <property type="term" value="P:protein N-linked glycosylation"/>
    <property type="evidence" value="ECO:0007669"/>
    <property type="project" value="TreeGrafter"/>
</dbReference>
<evidence type="ECO:0000256" key="1">
    <source>
        <dbReference type="ARBA" id="ARBA00010833"/>
    </source>
</evidence>
<name>A0A1J1LJ91_9CYAN</name>
<dbReference type="AlphaFoldDB" id="A0A1J1LJ91"/>
<evidence type="ECO:0000256" key="2">
    <source>
        <dbReference type="ARBA" id="ARBA00022801"/>
    </source>
</evidence>
<dbReference type="Gene3D" id="1.50.10.10">
    <property type="match status" value="1"/>
</dbReference>